<dbReference type="FunFam" id="1.20.58.60:FF:000090">
    <property type="entry name" value="microtubule-actin cross-linking factor 1 isoform X2"/>
    <property type="match status" value="1"/>
</dbReference>
<dbReference type="FunFam" id="3.90.1290.10:FF:000003">
    <property type="entry name" value="microtubule-actin cross-linking factor 1 isoform X1"/>
    <property type="match status" value="1"/>
</dbReference>
<dbReference type="GO" id="GO:0045104">
    <property type="term" value="P:intermediate filament cytoskeleton organization"/>
    <property type="evidence" value="ECO:0007669"/>
    <property type="project" value="InterPro"/>
</dbReference>
<dbReference type="OrthoDB" id="10016565at2759"/>
<protein>
    <recommendedName>
        <fullName evidence="7">Microtubule-actin cross-linking factor 1</fullName>
    </recommendedName>
</protein>
<feature type="coiled-coil region" evidence="3">
    <location>
        <begin position="1699"/>
        <end position="1733"/>
    </location>
</feature>
<dbReference type="SUPFAM" id="SSF46966">
    <property type="entry name" value="Spectrin repeat"/>
    <property type="match status" value="7"/>
</dbReference>
<evidence type="ECO:0008006" key="7">
    <source>
        <dbReference type="Google" id="ProtNLM"/>
    </source>
</evidence>
<feature type="coiled-coil region" evidence="3">
    <location>
        <begin position="2380"/>
        <end position="2421"/>
    </location>
</feature>
<keyword evidence="3" id="KW-0175">Coiled coil</keyword>
<dbReference type="InterPro" id="IPR001101">
    <property type="entry name" value="Plectin_repeat"/>
</dbReference>
<proteinExistence type="predicted"/>
<evidence type="ECO:0000313" key="5">
    <source>
        <dbReference type="EMBL" id="PKU35928.1"/>
    </source>
</evidence>
<evidence type="ECO:0000256" key="1">
    <source>
        <dbReference type="ARBA" id="ARBA00022553"/>
    </source>
</evidence>
<dbReference type="GO" id="GO:0005198">
    <property type="term" value="F:structural molecule activity"/>
    <property type="evidence" value="ECO:0007669"/>
    <property type="project" value="TreeGrafter"/>
</dbReference>
<dbReference type="EMBL" id="KZ507958">
    <property type="protein sequence ID" value="PKU35928.1"/>
    <property type="molecule type" value="Genomic_DNA"/>
</dbReference>
<dbReference type="GO" id="GO:0045296">
    <property type="term" value="F:cadherin binding"/>
    <property type="evidence" value="ECO:0007669"/>
    <property type="project" value="TreeGrafter"/>
</dbReference>
<dbReference type="InterPro" id="IPR043197">
    <property type="entry name" value="Plakin"/>
</dbReference>
<dbReference type="GO" id="GO:0005874">
    <property type="term" value="C:microtubule"/>
    <property type="evidence" value="ECO:0007669"/>
    <property type="project" value="TreeGrafter"/>
</dbReference>
<feature type="compositionally biased region" description="Polar residues" evidence="4">
    <location>
        <begin position="472"/>
        <end position="490"/>
    </location>
</feature>
<name>A0A2I0TQ68_LIMLA</name>
<dbReference type="CDD" id="cd00176">
    <property type="entry name" value="SPEC"/>
    <property type="match status" value="3"/>
</dbReference>
<organism evidence="5 6">
    <name type="scientific">Limosa lapponica baueri</name>
    <dbReference type="NCBI Taxonomy" id="1758121"/>
    <lineage>
        <taxon>Eukaryota</taxon>
        <taxon>Metazoa</taxon>
        <taxon>Chordata</taxon>
        <taxon>Craniata</taxon>
        <taxon>Vertebrata</taxon>
        <taxon>Euteleostomi</taxon>
        <taxon>Archelosauria</taxon>
        <taxon>Archosauria</taxon>
        <taxon>Dinosauria</taxon>
        <taxon>Saurischia</taxon>
        <taxon>Theropoda</taxon>
        <taxon>Coelurosauria</taxon>
        <taxon>Aves</taxon>
        <taxon>Neognathae</taxon>
        <taxon>Neoaves</taxon>
        <taxon>Charadriiformes</taxon>
        <taxon>Scolopacidae</taxon>
        <taxon>Limosa</taxon>
    </lineage>
</organism>
<dbReference type="SMART" id="SM00250">
    <property type="entry name" value="PLEC"/>
    <property type="match status" value="21"/>
</dbReference>
<dbReference type="PANTHER" id="PTHR23169">
    <property type="entry name" value="ENVOPLAKIN"/>
    <property type="match status" value="1"/>
</dbReference>
<dbReference type="GO" id="GO:0042060">
    <property type="term" value="P:wound healing"/>
    <property type="evidence" value="ECO:0007669"/>
    <property type="project" value="TreeGrafter"/>
</dbReference>
<evidence type="ECO:0000313" key="6">
    <source>
        <dbReference type="Proteomes" id="UP000233556"/>
    </source>
</evidence>
<keyword evidence="1" id="KW-0597">Phosphoprotein</keyword>
<evidence type="ECO:0000256" key="2">
    <source>
        <dbReference type="ARBA" id="ARBA00022737"/>
    </source>
</evidence>
<feature type="region of interest" description="Disordered" evidence="4">
    <location>
        <begin position="472"/>
        <end position="500"/>
    </location>
</feature>
<reference evidence="6" key="1">
    <citation type="submission" date="2017-11" db="EMBL/GenBank/DDBJ databases">
        <authorList>
            <person name="Lima N.C."/>
            <person name="Parody-Merino A.M."/>
            <person name="Battley P.F."/>
            <person name="Fidler A.E."/>
            <person name="Prosdocimi F."/>
        </authorList>
    </citation>
    <scope>NUCLEOTIDE SEQUENCE [LARGE SCALE GENOMIC DNA]</scope>
</reference>
<dbReference type="FunFam" id="1.20.58.60:FF:000097">
    <property type="entry name" value="microtubule-actin cross-linking factor 1 isoform X2"/>
    <property type="match status" value="1"/>
</dbReference>
<keyword evidence="6" id="KW-1185">Reference proteome</keyword>
<dbReference type="InterPro" id="IPR018159">
    <property type="entry name" value="Spectrin/alpha-actinin"/>
</dbReference>
<feature type="coiled-coil region" evidence="3">
    <location>
        <begin position="2558"/>
        <end position="2611"/>
    </location>
</feature>
<feature type="compositionally biased region" description="Basic and acidic residues" evidence="4">
    <location>
        <begin position="1328"/>
        <end position="1342"/>
    </location>
</feature>
<dbReference type="GO" id="GO:0032886">
    <property type="term" value="P:regulation of microtubule-based process"/>
    <property type="evidence" value="ECO:0007669"/>
    <property type="project" value="TreeGrafter"/>
</dbReference>
<dbReference type="Gene3D" id="1.20.58.60">
    <property type="match status" value="6"/>
</dbReference>
<keyword evidence="2" id="KW-0677">Repeat</keyword>
<dbReference type="Gene3D" id="3.90.1290.10">
    <property type="entry name" value="Plakin repeat"/>
    <property type="match status" value="5"/>
</dbReference>
<feature type="coiled-coil region" evidence="3">
    <location>
        <begin position="1473"/>
        <end position="1500"/>
    </location>
</feature>
<dbReference type="GO" id="GO:0051893">
    <property type="term" value="P:regulation of focal adhesion assembly"/>
    <property type="evidence" value="ECO:0007669"/>
    <property type="project" value="TreeGrafter"/>
</dbReference>
<dbReference type="Pfam" id="PF00435">
    <property type="entry name" value="Spectrin"/>
    <property type="match status" value="2"/>
</dbReference>
<dbReference type="InterPro" id="IPR035915">
    <property type="entry name" value="Plakin_repeat_sf"/>
</dbReference>
<feature type="coiled-coil region" evidence="3">
    <location>
        <begin position="2081"/>
        <end position="2108"/>
    </location>
</feature>
<dbReference type="SMART" id="SM01129">
    <property type="entry name" value="DELLA"/>
    <property type="match status" value="1"/>
</dbReference>
<dbReference type="GO" id="GO:0005737">
    <property type="term" value="C:cytoplasm"/>
    <property type="evidence" value="ECO:0007669"/>
    <property type="project" value="TreeGrafter"/>
</dbReference>
<dbReference type="InterPro" id="IPR002017">
    <property type="entry name" value="Spectrin_repeat"/>
</dbReference>
<dbReference type="Proteomes" id="UP000233556">
    <property type="component" value="Unassembled WGS sequence"/>
</dbReference>
<reference evidence="6" key="2">
    <citation type="submission" date="2017-12" db="EMBL/GenBank/DDBJ databases">
        <title>Genome sequence of the Bar-tailed Godwit (Limosa lapponica baueri).</title>
        <authorList>
            <person name="Lima N.C.B."/>
            <person name="Parody-Merino A.M."/>
            <person name="Battley P.F."/>
            <person name="Fidler A.E."/>
            <person name="Prosdocimi F."/>
        </authorList>
    </citation>
    <scope>NUCLEOTIDE SEQUENCE [LARGE SCALE GENOMIC DNA]</scope>
</reference>
<feature type="compositionally biased region" description="Basic and acidic residues" evidence="4">
    <location>
        <begin position="1350"/>
        <end position="1360"/>
    </location>
</feature>
<dbReference type="SMART" id="SM00150">
    <property type="entry name" value="SPEC"/>
    <property type="match status" value="8"/>
</dbReference>
<dbReference type="GO" id="GO:0015629">
    <property type="term" value="C:actin cytoskeleton"/>
    <property type="evidence" value="ECO:0007669"/>
    <property type="project" value="TreeGrafter"/>
</dbReference>
<evidence type="ECO:0000256" key="3">
    <source>
        <dbReference type="SAM" id="Coils"/>
    </source>
</evidence>
<accession>A0A2I0TQ68</accession>
<evidence type="ECO:0000256" key="4">
    <source>
        <dbReference type="SAM" id="MobiDB-lite"/>
    </source>
</evidence>
<gene>
    <name evidence="5" type="ORF">llap_13768</name>
</gene>
<dbReference type="GO" id="GO:0005882">
    <property type="term" value="C:intermediate filament"/>
    <property type="evidence" value="ECO:0007669"/>
    <property type="project" value="TreeGrafter"/>
</dbReference>
<dbReference type="GO" id="GO:0016020">
    <property type="term" value="C:membrane"/>
    <property type="evidence" value="ECO:0007669"/>
    <property type="project" value="TreeGrafter"/>
</dbReference>
<sequence length="2667" mass="295139">MSLPRPGLPSQDYELQLMTYRAFVESQQKSPMKRRRMLSSSDAITQEFMDLRTRYTALVTLTTQHVKYISDALRRLEEEEGSEAVAGVIDLGTVEIFPVFGAMQRGLIDQDTGLVLLEAQVITSDLVVPETNEKLSLEKALARNVIDLRTFQVLQELKDALRRVEEVRCEGRQLLPVVAAMEEGRISESVGLKILEAELVTGGFKAPQGRISMETAVQERLLTPQLYSRLLSHLESGKELIDPNTAEKISLPELMHRCILHQETGLRLLPVKQLAGGMVSLTSGRKVSIFRAVQEGLIDRQVTVRLLEAQLFAGGIVDPRTGHRLTVDEAVRHNLIDQDLACTLLIRQLQTGGIIDTITGERLTIDEAVRKELVAPRIALVVLESLWSFMGLLWPETGEIVPVADALEQGILSTELVYKILSKRQLIKAVFIPETTEVVSWKKAVEHGILERDVAKKLQSTVIPDVMASVQLAGSPSRSRHGQSSPARSPTSHKEQSDPLLRSEDERLMFHLMTHSYINIHDGQKLLLVDGELNNLTKALIQTQENGSSALVLDDSEDFEETKADAALEREPCNGLALQQLEFQFAPSKEESEKVLPPRAALENGEVVMGPESLLLEDAEDILLVEEQKPIYTEQAAIRSESDAEFGRQQVASTSKAKLEVKLSMPGHPSDLDSGLRETEEMMIEAEEESKPATVGGVESIKDQKRASGSGTVVVKSEICISMGVSESRERLEVMAERSKGVEEPELEAEDVREIYLPNEERVENGMLGGEEVGLPENGEAGEAERQSENIESVLEVQEGEEEEVLDDESVDGTSLPAPAEQEAEDTLEMLLTQLQSGGIIHEQTGKTLLLNEAVAHGVVPSHTAVKLMEKMKMFSGFFDSHTCESLTTEDVIEEGLMDENLLQKVLASDKAISGVLDPGNNFVYSIKDAAAVGLLDKETAMRILEGQVVTGGIVDLKRGKKVSVTLASNLGLIEPTSQKELVKLEKASKGKGTDEVTRQKLISLQAETSGIMDPKTKQPLTVAESVEKGLLKKEKAFQLLTRQVAEGGIIHHVSGMRLSVNDAMKHGLIDQDLCKELRKAESVCLQDCVHPVTKERLPLPQAVSLGLVSPDFQRKVQEIQAGSGSVFDPASGQRLALCQAVKQGLLPEQVMEKVLSSSEMKEGIVDPETCMIVPYSEFMKKCKIDIESGQRYLEVHPFGAIKDEVTGRKLTCAEAVRLGKVDLLPTLRLLQAQADSGGIVEGSVSQRLSLRAAVEQGLLDEEMAKLIATSQMRSGGIVDAGSGKRLTLKEAVEKELVSQKLAASLQEAQIGEDKYVSEVCQVDKPHLSQEKMEKISPREEDVITSTSAKKSDGAEHKAGSEAVSYDVAGGAATATERSAVTPTEGKSKPQETSEDGVTLHPQEKVKVTPEYPLELGAASPPEETVVVRAVGKGMAKSSFQIMFSKKMCLEHDEKLISYLSMLRDIEMRIKRVQPAEQNLAALQDLLQQAEALGAELQELSFPVNQELDAVKWIVANPPEEVPEQLLKALEKDAKNLQKSLSSASGVLESRLQNLRGAAESEQAKILAHHETLQGKLQELLSWVSGTAESLDGSDYHQATDANSLSRCLQHYKTLQEQQAARAQSLAELSHWLCQAEDTLAQQERAASAGDLSSLQQRQSDVKELQRNMHTRAASFASVLKSTEEFLEENKAKMEPGELAALQEKLQRAKEQYQSLQERTEVAQKELESAVSAAVQQETEKVKAAKELEENSNKIDSLLSWVASLEQKGELPEYRPHPVERAGTGTRDVPDSHVVGAESAAESLDEQYERLKCTKLGSHLNTLLDHYQQFQEVAESLRTWLQESEAAVGKLLSETVSSDPAILQRQLASAKQQLQGDLAEHQVPVEKLQKAARSLLEVQGEPAPDHGHIQETTDAIVSRFQTLSQQMAERSDLLQKSIAQSQSVQESLESLLQSVAEMEKSLEGEQPAALSSTSIQDSLATSAKLKQDIARQKSCLEATREMVTRFMEAADSPTASALQGKLAEATEHFGRLCQRQREREDALKGLLPKVEQYEQLSEKLQQFTESRARMLASGNQPDRDISRFSQHIQELNLEMKQHQEDLATLENLAAELGSCGFALGASHQQEKLQSLKKDFLQLQKVAKERWATRAAILISACFLGTDLTEIQCDVSDVSQQYQALGAALRERQQQLSAMLEKMQEVEEEASSMLKWLESKERTLSELDASSSPTKTETMRAQAEHNKAFLAELEQNSGKIQKVKEELSGLLEKYPDSPEAANWKKMQEDLSKCLQELKAQKYQRHTEDLLPWVEDCKAKMSELEVTLDPVQLEATLLRSKAMLSDVEKRRSLLEMLNSAADILIDASQTDEDDIRDEKAGINQKMDAITEELQAKTGSIEEMSQRLKEFQESFRNIEKKLEGAKHQLEIYDALGPQACSNKNLEKLRAQQEVLQALEPQVDYLKNFTQGLVEDAPDGSDCSQLLSQAEVAQQEFKAVKQKVNDCCTLMENKLEGIGQFNNRVREMFSQLADLDDELDSMGPIGRDSDSLQSQAEDVRTFLGKLHRLKTDIEASESECKKMLEDEGSPDLLGLKRELETLNKQCSKLTERGKNRQEQVETTLSRVEDFYSRLKELTHMTTAAEENEALQWVVGTEVETINQQLADFKDLQPSS</sequence>
<dbReference type="SUPFAM" id="SSF75399">
    <property type="entry name" value="Plakin repeat"/>
    <property type="match status" value="5"/>
</dbReference>
<dbReference type="PANTHER" id="PTHR23169:SF25">
    <property type="entry name" value="MICROTUBULE-ACTIN CROSS-LINKING FACTOR 1, ISOFORMS 1_2_3_4_5"/>
    <property type="match status" value="1"/>
</dbReference>
<feature type="region of interest" description="Disordered" evidence="4">
    <location>
        <begin position="1328"/>
        <end position="1405"/>
    </location>
</feature>
<dbReference type="Pfam" id="PF00681">
    <property type="entry name" value="Plectin"/>
    <property type="match status" value="7"/>
</dbReference>